<keyword evidence="3" id="KW-1003">Cell membrane</keyword>
<evidence type="ECO:0000256" key="5">
    <source>
        <dbReference type="ARBA" id="ARBA00022989"/>
    </source>
</evidence>
<dbReference type="Pfam" id="PF25539">
    <property type="entry name" value="Bestrophin_2"/>
    <property type="match status" value="2"/>
</dbReference>
<dbReference type="AlphaFoldDB" id="F8NPG0"/>
<dbReference type="KEGG" id="sla:SERLADRAFT_460104"/>
<feature type="transmembrane region" description="Helical" evidence="9">
    <location>
        <begin position="47"/>
        <end position="70"/>
    </location>
</feature>
<dbReference type="GO" id="GO:0005886">
    <property type="term" value="C:plasma membrane"/>
    <property type="evidence" value="ECO:0007669"/>
    <property type="project" value="UniProtKB-SubCell"/>
</dbReference>
<dbReference type="PANTHER" id="PTHR33281:SF19">
    <property type="entry name" value="VOLTAGE-DEPENDENT ANION CHANNEL-FORMING PROTEIN YNEE"/>
    <property type="match status" value="1"/>
</dbReference>
<evidence type="ECO:0000256" key="7">
    <source>
        <dbReference type="ARBA" id="ARBA00023136"/>
    </source>
</evidence>
<comment type="subcellular location">
    <subcellularLocation>
        <location evidence="1">Cell membrane</location>
        <topology evidence="1">Multi-pass membrane protein</topology>
    </subcellularLocation>
</comment>
<dbReference type="InterPro" id="IPR044669">
    <property type="entry name" value="YneE/VCCN1/2-like"/>
</dbReference>
<dbReference type="GO" id="GO:0005254">
    <property type="term" value="F:chloride channel activity"/>
    <property type="evidence" value="ECO:0007669"/>
    <property type="project" value="InterPro"/>
</dbReference>
<evidence type="ECO:0000256" key="3">
    <source>
        <dbReference type="ARBA" id="ARBA00022475"/>
    </source>
</evidence>
<dbReference type="EMBL" id="GL945431">
    <property type="protein sequence ID" value="EGO27170.1"/>
    <property type="molecule type" value="Genomic_DNA"/>
</dbReference>
<feature type="transmembrane region" description="Helical" evidence="9">
    <location>
        <begin position="76"/>
        <end position="96"/>
    </location>
</feature>
<feature type="compositionally biased region" description="Polar residues" evidence="8">
    <location>
        <begin position="211"/>
        <end position="221"/>
    </location>
</feature>
<proteinExistence type="predicted"/>
<keyword evidence="5 9" id="KW-1133">Transmembrane helix</keyword>
<evidence type="ECO:0000256" key="8">
    <source>
        <dbReference type="SAM" id="MobiDB-lite"/>
    </source>
</evidence>
<dbReference type="HOGENOM" id="CLU_029790_6_1_1"/>
<name>F8NPG0_SERL9</name>
<accession>F8NPG0</accession>
<dbReference type="PANTHER" id="PTHR33281">
    <property type="entry name" value="UPF0187 PROTEIN YNEE"/>
    <property type="match status" value="1"/>
</dbReference>
<evidence type="ECO:0000256" key="1">
    <source>
        <dbReference type="ARBA" id="ARBA00004651"/>
    </source>
</evidence>
<evidence type="ECO:0000256" key="2">
    <source>
        <dbReference type="ARBA" id="ARBA00022448"/>
    </source>
</evidence>
<keyword evidence="6" id="KW-0406">Ion transport</keyword>
<organism>
    <name type="scientific">Serpula lacrymans var. lacrymans (strain S7.9)</name>
    <name type="common">Dry rot fungus</name>
    <dbReference type="NCBI Taxonomy" id="578457"/>
    <lineage>
        <taxon>Eukaryota</taxon>
        <taxon>Fungi</taxon>
        <taxon>Dikarya</taxon>
        <taxon>Basidiomycota</taxon>
        <taxon>Agaricomycotina</taxon>
        <taxon>Agaricomycetes</taxon>
        <taxon>Agaricomycetidae</taxon>
        <taxon>Boletales</taxon>
        <taxon>Coniophorineae</taxon>
        <taxon>Serpulaceae</taxon>
        <taxon>Serpula</taxon>
    </lineage>
</organism>
<gene>
    <name evidence="10" type="ORF">SERLADRAFT_460104</name>
</gene>
<feature type="transmembrane region" description="Helical" evidence="9">
    <location>
        <begin position="427"/>
        <end position="448"/>
    </location>
</feature>
<keyword evidence="7 9" id="KW-0472">Membrane</keyword>
<evidence type="ECO:0000256" key="9">
    <source>
        <dbReference type="SAM" id="Phobius"/>
    </source>
</evidence>
<keyword evidence="2" id="KW-0813">Transport</keyword>
<reference evidence="10" key="1">
    <citation type="submission" date="2011-04" db="EMBL/GenBank/DDBJ databases">
        <title>Evolution of plant cell wall degrading machinery underlies the functional diversity of forest fungi.</title>
        <authorList>
            <consortium name="US DOE Joint Genome Institute (JGI-PGF)"/>
            <person name="Eastwood D.C."/>
            <person name="Floudas D."/>
            <person name="Binder M."/>
            <person name="Majcherczyk A."/>
            <person name="Schneider P."/>
            <person name="Aerts A."/>
            <person name="Asiegbu F.O."/>
            <person name="Baker S.E."/>
            <person name="Barry K."/>
            <person name="Bendiksby M."/>
            <person name="Blumentritt M."/>
            <person name="Coutinho P.M."/>
            <person name="Cullen D."/>
            <person name="Cullen D."/>
            <person name="Gathman A."/>
            <person name="Goodell B."/>
            <person name="Henrissat B."/>
            <person name="Ihrmark K."/>
            <person name="Kauserud H."/>
            <person name="Kohler A."/>
            <person name="LaButti K."/>
            <person name="Lapidus A."/>
            <person name="Lavin J.L."/>
            <person name="Lee Y.-H."/>
            <person name="Lindquist E."/>
            <person name="Lilly W."/>
            <person name="Lucas S."/>
            <person name="Morin E."/>
            <person name="Murat C."/>
            <person name="Oguiza J.A."/>
            <person name="Park J."/>
            <person name="Pisabarro A.G."/>
            <person name="Riley R."/>
            <person name="Rosling A."/>
            <person name="Salamov A."/>
            <person name="Schmidt O."/>
            <person name="Schmutz J."/>
            <person name="Skrede I."/>
            <person name="Stenlid J."/>
            <person name="Wiebenga A."/>
            <person name="Xie X."/>
            <person name="Kues U."/>
            <person name="Hibbett D.S."/>
            <person name="Hoffmeister D."/>
            <person name="Hogberg N."/>
            <person name="Martin F."/>
            <person name="Grigoriev I.V."/>
            <person name="Watkinson S.C."/>
        </authorList>
    </citation>
    <scope>NUCLEOTIDE SEQUENCE</scope>
    <source>
        <strain evidence="10">S7.9</strain>
    </source>
</reference>
<dbReference type="GeneID" id="18818032"/>
<protein>
    <submittedName>
        <fullName evidence="10">Uncharacterized protein</fullName>
    </submittedName>
</protein>
<evidence type="ECO:0000313" key="10">
    <source>
        <dbReference type="EMBL" id="EGO27170.1"/>
    </source>
</evidence>
<evidence type="ECO:0000256" key="6">
    <source>
        <dbReference type="ARBA" id="ARBA00023065"/>
    </source>
</evidence>
<dbReference type="OrthoDB" id="1368at2759"/>
<feature type="region of interest" description="Disordered" evidence="8">
    <location>
        <begin position="199"/>
        <end position="245"/>
    </location>
</feature>
<keyword evidence="4 9" id="KW-0812">Transmembrane</keyword>
<dbReference type="RefSeq" id="XP_007315261.1">
    <property type="nucleotide sequence ID" value="XM_007315199.1"/>
</dbReference>
<sequence>MAAPHSSKRSFTGHHVLLPASEQDNHVLIPLVPTRTLMSWTFGRGTVIYRIWPAVLLHTLFAAGVVYLSLETKYNLALPPVLLTVLGLVIGFVISYRASSGYDRYWMGRSSWSDVTCTARSFSRLIWFHVPPRLTSKSLEELGTEASAEEILTVMTEKRFALDLVEAFVVALKHHLRGEVGIYYEDLYPLVHQLHGHHAPHPKDPAVIKSPTLQPPSDATVSSSSTSRLLSKRGPTNPTNDIEEPSIVPINAYGTFGRSETSFSTRSRTLVRRPSILSFTSSHGDHHTILPSNLHAKATLFSSISAELIPFESFFSSIERWIKRIFGLKSSDRRTHAKHRPRVAGGGENLPLEILRCLSDWCAVLEERQTAGSSLGGMHGCISSFESSLSALEKILTTPLPLVFSVHIKHTVWIYLFFLPFQLVDQFRWHTIAGVLVAAFIYLGLVAAGEEIEQPFGYDDNDLDLDLFCREIIHADIELLKATSCNNSHVDSQFTRTNGMISIVAARERVHVD</sequence>
<dbReference type="Proteomes" id="UP000008064">
    <property type="component" value="Unassembled WGS sequence"/>
</dbReference>
<evidence type="ECO:0000256" key="4">
    <source>
        <dbReference type="ARBA" id="ARBA00022692"/>
    </source>
</evidence>